<gene>
    <name evidence="1" type="ORF">Slash_72</name>
</gene>
<evidence type="ECO:0000313" key="1">
    <source>
        <dbReference type="EMBL" id="AGY48361.1"/>
    </source>
</evidence>
<accession>U5PX43</accession>
<protein>
    <submittedName>
        <fullName evidence="1">Uncharacterized protein</fullName>
    </submittedName>
</protein>
<sequence>MGKRKSNGRKRVQKDTVMITLVNGSTIEMKRNVSKVRSGRMKNYIPCPSCQEFKWVGVKTKAFEAGLCTDCYNELNDKIKSDVRKSFEKAVAKNGDALKKLAESDGVE</sequence>
<dbReference type="KEGG" id="vg:18989662"/>
<evidence type="ECO:0000313" key="2">
    <source>
        <dbReference type="Proteomes" id="UP000017660"/>
    </source>
</evidence>
<organism evidence="1 2">
    <name type="scientific">Bacillus phage Slash</name>
    <dbReference type="NCBI Taxonomy" id="1406790"/>
    <lineage>
        <taxon>Viruses</taxon>
        <taxon>Duplodnaviria</taxon>
        <taxon>Heunggongvirae</taxon>
        <taxon>Uroviricota</taxon>
        <taxon>Caudoviricetes</taxon>
        <taxon>Slashvirus</taxon>
        <taxon>Slashvirus slash</taxon>
    </lineage>
</organism>
<dbReference type="EMBL" id="KF669661">
    <property type="protein sequence ID" value="AGY48361.1"/>
    <property type="molecule type" value="Genomic_DNA"/>
</dbReference>
<dbReference type="Proteomes" id="UP000017660">
    <property type="component" value="Segment"/>
</dbReference>
<dbReference type="OrthoDB" id="16466at10239"/>
<keyword evidence="2" id="KW-1185">Reference proteome</keyword>
<reference evidence="1 2" key="1">
    <citation type="journal article" date="2013" name="Genome Announc.">
        <title>Complete Genome of Bacillus megaterium Siphophage Slash.</title>
        <authorList>
            <person name="Decrescenzo A.J."/>
            <person name="Ritter M.A."/>
            <person name="Chamakura K.R."/>
            <person name="Kuty Everett G.F."/>
        </authorList>
    </citation>
    <scope>NUCLEOTIDE SEQUENCE [LARGE SCALE GENOMIC DNA]</scope>
</reference>
<name>U5PX43_9CAUD</name>
<dbReference type="GeneID" id="18989662"/>
<proteinExistence type="predicted"/>
<dbReference type="RefSeq" id="YP_008771974.1">
    <property type="nucleotide sequence ID" value="NC_022774.1"/>
</dbReference>